<protein>
    <recommendedName>
        <fullName evidence="1">diguanylate cyclase</fullName>
        <ecNumber evidence="1">2.7.7.65</ecNumber>
    </recommendedName>
</protein>
<dbReference type="SMART" id="SM00267">
    <property type="entry name" value="GGDEF"/>
    <property type="match status" value="1"/>
</dbReference>
<dbReference type="FunFam" id="3.30.70.270:FF:000001">
    <property type="entry name" value="Diguanylate cyclase domain protein"/>
    <property type="match status" value="1"/>
</dbReference>
<gene>
    <name evidence="5" type="ORF">J2S73_001158</name>
</gene>
<dbReference type="PANTHER" id="PTHR45138:SF24">
    <property type="entry name" value="DIGUANYLATE CYCLASE DGCC-RELATED"/>
    <property type="match status" value="1"/>
</dbReference>
<dbReference type="InterPro" id="IPR050469">
    <property type="entry name" value="Diguanylate_Cyclase"/>
</dbReference>
<keyword evidence="2" id="KW-1133">Transmembrane helix</keyword>
<dbReference type="SUPFAM" id="SSF55073">
    <property type="entry name" value="Nucleotide cyclase"/>
    <property type="match status" value="1"/>
</dbReference>
<proteinExistence type="predicted"/>
<dbReference type="EC" id="2.7.7.65" evidence="1"/>
<keyword evidence="6" id="KW-1185">Reference proteome</keyword>
<dbReference type="Pfam" id="PF00990">
    <property type="entry name" value="GGDEF"/>
    <property type="match status" value="1"/>
</dbReference>
<name>A0AAE3VN49_9HYPH</name>
<evidence type="ECO:0000313" key="6">
    <source>
        <dbReference type="Proteomes" id="UP001229244"/>
    </source>
</evidence>
<feature type="domain" description="GGDEF" evidence="4">
    <location>
        <begin position="171"/>
        <end position="303"/>
    </location>
</feature>
<dbReference type="PROSITE" id="PS50885">
    <property type="entry name" value="HAMP"/>
    <property type="match status" value="1"/>
</dbReference>
<dbReference type="GO" id="GO:0043709">
    <property type="term" value="P:cell adhesion involved in single-species biofilm formation"/>
    <property type="evidence" value="ECO:0007669"/>
    <property type="project" value="TreeGrafter"/>
</dbReference>
<accession>A0AAE3VN49</accession>
<organism evidence="5 6">
    <name type="scientific">Amorphus orientalis</name>
    <dbReference type="NCBI Taxonomy" id="649198"/>
    <lineage>
        <taxon>Bacteria</taxon>
        <taxon>Pseudomonadati</taxon>
        <taxon>Pseudomonadota</taxon>
        <taxon>Alphaproteobacteria</taxon>
        <taxon>Hyphomicrobiales</taxon>
        <taxon>Amorphaceae</taxon>
        <taxon>Amorphus</taxon>
    </lineage>
</organism>
<comment type="caution">
    <text evidence="5">The sequence shown here is derived from an EMBL/GenBank/DDBJ whole genome shotgun (WGS) entry which is preliminary data.</text>
</comment>
<feature type="domain" description="HAMP" evidence="3">
    <location>
        <begin position="83"/>
        <end position="135"/>
    </location>
</feature>
<dbReference type="NCBIfam" id="TIGR00254">
    <property type="entry name" value="GGDEF"/>
    <property type="match status" value="1"/>
</dbReference>
<dbReference type="Proteomes" id="UP001229244">
    <property type="component" value="Unassembled WGS sequence"/>
</dbReference>
<evidence type="ECO:0000256" key="1">
    <source>
        <dbReference type="ARBA" id="ARBA00012528"/>
    </source>
</evidence>
<dbReference type="CDD" id="cd01949">
    <property type="entry name" value="GGDEF"/>
    <property type="match status" value="1"/>
</dbReference>
<dbReference type="GO" id="GO:0052621">
    <property type="term" value="F:diguanylate cyclase activity"/>
    <property type="evidence" value="ECO:0007669"/>
    <property type="project" value="UniProtKB-EC"/>
</dbReference>
<evidence type="ECO:0000259" key="4">
    <source>
        <dbReference type="PROSITE" id="PS50887"/>
    </source>
</evidence>
<dbReference type="GO" id="GO:0007165">
    <property type="term" value="P:signal transduction"/>
    <property type="evidence" value="ECO:0007669"/>
    <property type="project" value="InterPro"/>
</dbReference>
<feature type="transmembrane region" description="Helical" evidence="2">
    <location>
        <begin position="59"/>
        <end position="82"/>
    </location>
</feature>
<keyword evidence="2" id="KW-0812">Transmembrane</keyword>
<dbReference type="Gene3D" id="3.30.70.270">
    <property type="match status" value="1"/>
</dbReference>
<dbReference type="AlphaFoldDB" id="A0AAE3VN49"/>
<dbReference type="PROSITE" id="PS50887">
    <property type="entry name" value="GGDEF"/>
    <property type="match status" value="1"/>
</dbReference>
<sequence length="309" mass="33831">MTGAQARTINLGIYSAFSRIPWPKSYFMKILAVCFVGTHIPLIVTVILGLWLVDLSGGAKLAVLGLLLVGTIIGTVATIVIVRGMLAPVAAIDRNLTRFRDCDEFDELPQVGNDELSDLMQTVNTVVRRVTQTRKELEALSFQDDLVGIGNRRWLLGRASEILSRSEQNWRPTTIALIDLDAFKHINDTCGHNVGDEVLKEISDILAEQSRPTDLLGRIGGDEFCIIFLKCRAQEAEAAIDRMRAAIETRGLSTRYGVPVSISCGLTERHDSKEDLDETLARADRALYAAKAAGRNRTQIAPPAATSAT</sequence>
<evidence type="ECO:0000313" key="5">
    <source>
        <dbReference type="EMBL" id="MDQ0314721.1"/>
    </source>
</evidence>
<reference evidence="5" key="1">
    <citation type="submission" date="2023-07" db="EMBL/GenBank/DDBJ databases">
        <title>Genomic Encyclopedia of Type Strains, Phase IV (KMG-IV): sequencing the most valuable type-strain genomes for metagenomic binning, comparative biology and taxonomic classification.</title>
        <authorList>
            <person name="Goeker M."/>
        </authorList>
    </citation>
    <scope>NUCLEOTIDE SEQUENCE</scope>
    <source>
        <strain evidence="5">DSM 21202</strain>
    </source>
</reference>
<dbReference type="RefSeq" id="WP_306884505.1">
    <property type="nucleotide sequence ID" value="NZ_JAUSUL010000001.1"/>
</dbReference>
<feature type="transmembrane region" description="Helical" evidence="2">
    <location>
        <begin position="26"/>
        <end position="53"/>
    </location>
</feature>
<dbReference type="GO" id="GO:0005886">
    <property type="term" value="C:plasma membrane"/>
    <property type="evidence" value="ECO:0007669"/>
    <property type="project" value="TreeGrafter"/>
</dbReference>
<keyword evidence="2" id="KW-0472">Membrane</keyword>
<dbReference type="Gene3D" id="6.10.340.10">
    <property type="match status" value="1"/>
</dbReference>
<dbReference type="PANTHER" id="PTHR45138">
    <property type="entry name" value="REGULATORY COMPONENTS OF SENSORY TRANSDUCTION SYSTEM"/>
    <property type="match status" value="1"/>
</dbReference>
<dbReference type="InterPro" id="IPR003660">
    <property type="entry name" value="HAMP_dom"/>
</dbReference>
<dbReference type="InterPro" id="IPR029787">
    <property type="entry name" value="Nucleotide_cyclase"/>
</dbReference>
<dbReference type="InterPro" id="IPR000160">
    <property type="entry name" value="GGDEF_dom"/>
</dbReference>
<dbReference type="EMBL" id="JAUSUL010000001">
    <property type="protein sequence ID" value="MDQ0314721.1"/>
    <property type="molecule type" value="Genomic_DNA"/>
</dbReference>
<evidence type="ECO:0000259" key="3">
    <source>
        <dbReference type="PROSITE" id="PS50885"/>
    </source>
</evidence>
<dbReference type="GO" id="GO:1902201">
    <property type="term" value="P:negative regulation of bacterial-type flagellum-dependent cell motility"/>
    <property type="evidence" value="ECO:0007669"/>
    <property type="project" value="TreeGrafter"/>
</dbReference>
<dbReference type="InterPro" id="IPR043128">
    <property type="entry name" value="Rev_trsase/Diguanyl_cyclase"/>
</dbReference>
<evidence type="ECO:0000256" key="2">
    <source>
        <dbReference type="SAM" id="Phobius"/>
    </source>
</evidence>